<protein>
    <recommendedName>
        <fullName evidence="5">Probable aspartoacylase</fullName>
        <ecNumber evidence="5">3.5.1.15</ecNumber>
    </recommendedName>
</protein>
<evidence type="ECO:0000256" key="1">
    <source>
        <dbReference type="ARBA" id="ARBA00006173"/>
    </source>
</evidence>
<keyword evidence="11" id="KW-1185">Reference proteome</keyword>
<proteinExistence type="inferred from homology"/>
<dbReference type="CDD" id="cd06909">
    <property type="entry name" value="M14_ASPA"/>
    <property type="match status" value="1"/>
</dbReference>
<dbReference type="InterPro" id="IPR007036">
    <property type="entry name" value="Aste_AspA_hybrid_dom"/>
</dbReference>
<evidence type="ECO:0000259" key="8">
    <source>
        <dbReference type="Pfam" id="PF04952"/>
    </source>
</evidence>
<comment type="similarity">
    <text evidence="1 5">Belongs to the AspA/AstE family. Aspartoacylase subfamily.</text>
</comment>
<feature type="binding site" evidence="5">
    <location>
        <position position="56"/>
    </location>
    <ligand>
        <name>substrate</name>
    </ligand>
</feature>
<evidence type="ECO:0000259" key="9">
    <source>
        <dbReference type="Pfam" id="PF24827"/>
    </source>
</evidence>
<keyword evidence="3 5" id="KW-0378">Hydrolase</keyword>
<feature type="binding site" evidence="5 7">
    <location>
        <position position="14"/>
    </location>
    <ligand>
        <name>Zn(2+)</name>
        <dbReference type="ChEBI" id="CHEBI:29105"/>
    </ligand>
</feature>
<dbReference type="InterPro" id="IPR050178">
    <property type="entry name" value="AspA/AstE_fam"/>
</dbReference>
<evidence type="ECO:0000256" key="3">
    <source>
        <dbReference type="ARBA" id="ARBA00022801"/>
    </source>
</evidence>
<feature type="binding site" evidence="5">
    <location>
        <begin position="63"/>
        <end position="64"/>
    </location>
    <ligand>
        <name>substrate</name>
    </ligand>
</feature>
<dbReference type="STRING" id="128403.WA1_11535"/>
<evidence type="ECO:0000256" key="7">
    <source>
        <dbReference type="PIRSR" id="PIRSR018001-3"/>
    </source>
</evidence>
<dbReference type="InterPro" id="IPR016708">
    <property type="entry name" value="Aspartoacylase"/>
</dbReference>
<feature type="binding site" evidence="5 7">
    <location>
        <position position="17"/>
    </location>
    <ligand>
        <name>Zn(2+)</name>
        <dbReference type="ChEBI" id="CHEBI:29105"/>
    </ligand>
</feature>
<name>A0A139XDT0_9CYAN</name>
<dbReference type="Gene3D" id="2.20.25.160">
    <property type="match status" value="1"/>
</dbReference>
<dbReference type="Pfam" id="PF04952">
    <property type="entry name" value="AstE_AspA_hybrid"/>
    <property type="match status" value="1"/>
</dbReference>
<feature type="binding site" evidence="5">
    <location>
        <position position="275"/>
    </location>
    <ligand>
        <name>substrate</name>
    </ligand>
</feature>
<organism evidence="10 11">
    <name type="scientific">Scytonema hofmannii PCC 7110</name>
    <dbReference type="NCBI Taxonomy" id="128403"/>
    <lineage>
        <taxon>Bacteria</taxon>
        <taxon>Bacillati</taxon>
        <taxon>Cyanobacteriota</taxon>
        <taxon>Cyanophyceae</taxon>
        <taxon>Nostocales</taxon>
        <taxon>Scytonemataceae</taxon>
        <taxon>Scytonema</taxon>
    </lineage>
</organism>
<dbReference type="PANTHER" id="PTHR15162">
    <property type="entry name" value="ASPARTOACYLASE"/>
    <property type="match status" value="1"/>
</dbReference>
<dbReference type="HAMAP" id="MF_00704">
    <property type="entry name" value="Aspartoacylase"/>
    <property type="match status" value="1"/>
</dbReference>
<comment type="cofactor">
    <cofactor evidence="5 7">
        <name>Zn(2+)</name>
        <dbReference type="ChEBI" id="CHEBI:29105"/>
    </cofactor>
    <text evidence="5 7">Binds 1 zinc ion per subunit.</text>
</comment>
<dbReference type="OrthoDB" id="531770at2"/>
<sequence>MTKIKRAAIVGGTHGNEFTGIYLIKKFEKYPALIKRHSFETFTLLGNPRAFEESRRYIDKDLNRCFLKKDLHDTTLSSYEDIRAKNIHKILGPKGNSQVDVIVDLHSTTTNMGLSIILKNEHPFLLKLAAYLSSINPLVKVCCAASDRESSFLRSLCELGFVVEVGPVAQSVLSAEWFQKTEELIYTILNYLDSSNQGTAPPSPSAVTVYFTISDVDYPRNERGEIQAMIHPQLQFRDYEPLHPGDPMFLTFDGKEIPYVGESTVYPIFINEAAYYEKGVAMCFTKKQEILLSSHDVIEMQPS</sequence>
<evidence type="ECO:0000313" key="10">
    <source>
        <dbReference type="EMBL" id="KYC42762.1"/>
    </source>
</evidence>
<feature type="domain" description="Succinylglutamate desuccinylase/Aspartoacylase catalytic" evidence="9">
    <location>
        <begin position="4"/>
        <end position="191"/>
    </location>
</feature>
<dbReference type="Proteomes" id="UP000076925">
    <property type="component" value="Unassembled WGS sequence"/>
</dbReference>
<evidence type="ECO:0000313" key="11">
    <source>
        <dbReference type="Proteomes" id="UP000076925"/>
    </source>
</evidence>
<dbReference type="PANTHER" id="PTHR15162:SF7">
    <property type="entry name" value="SUCCINYLGLUTAMATE DESUCCINYLASE"/>
    <property type="match status" value="1"/>
</dbReference>
<accession>A0A139XDT0</accession>
<evidence type="ECO:0000256" key="2">
    <source>
        <dbReference type="ARBA" id="ARBA00022723"/>
    </source>
</evidence>
<dbReference type="EC" id="3.5.1.15" evidence="5"/>
<evidence type="ECO:0000256" key="6">
    <source>
        <dbReference type="PIRSR" id="PIRSR018001-1"/>
    </source>
</evidence>
<feature type="binding site" evidence="5 7">
    <location>
        <position position="106"/>
    </location>
    <ligand>
        <name>Zn(2+)</name>
        <dbReference type="ChEBI" id="CHEBI:29105"/>
    </ligand>
</feature>
<dbReference type="AlphaFoldDB" id="A0A139XDT0"/>
<dbReference type="GO" id="GO:0019807">
    <property type="term" value="F:aspartoacylase activity"/>
    <property type="evidence" value="ECO:0007669"/>
    <property type="project" value="UniProtKB-UniRule"/>
</dbReference>
<dbReference type="EMBL" id="ANNX02000016">
    <property type="protein sequence ID" value="KYC42762.1"/>
    <property type="molecule type" value="Genomic_DNA"/>
</dbReference>
<dbReference type="FunFam" id="2.20.25.160:FF:000001">
    <property type="entry name" value="Aspartoacylase"/>
    <property type="match status" value="1"/>
</dbReference>
<dbReference type="PIRSF" id="PIRSF018001">
    <property type="entry name" value="Aspartoacylase"/>
    <property type="match status" value="1"/>
</dbReference>
<feature type="active site" description="Proton donor/acceptor" evidence="6">
    <location>
        <position position="164"/>
    </location>
</feature>
<dbReference type="GO" id="GO:0016788">
    <property type="term" value="F:hydrolase activity, acting on ester bonds"/>
    <property type="evidence" value="ECO:0007669"/>
    <property type="project" value="InterPro"/>
</dbReference>
<feature type="domain" description="AstE/AspA barrel-sandwich hybrid" evidence="8">
    <location>
        <begin position="206"/>
        <end position="287"/>
    </location>
</feature>
<dbReference type="Gene3D" id="3.40.630.10">
    <property type="entry name" value="Zn peptidases"/>
    <property type="match status" value="1"/>
</dbReference>
<gene>
    <name evidence="10" type="ORF">WA1_11535</name>
</gene>
<dbReference type="GO" id="GO:0008270">
    <property type="term" value="F:zinc ion binding"/>
    <property type="evidence" value="ECO:0007669"/>
    <property type="project" value="UniProtKB-UniRule"/>
</dbReference>
<dbReference type="RefSeq" id="WP_017749158.1">
    <property type="nucleotide sequence ID" value="NZ_KQ976354.1"/>
</dbReference>
<comment type="catalytic activity">
    <reaction evidence="5">
        <text>an N-acyl-L-aspartate + H2O = a carboxylate + L-aspartate</text>
        <dbReference type="Rhea" id="RHEA:10872"/>
        <dbReference type="ChEBI" id="CHEBI:15377"/>
        <dbReference type="ChEBI" id="CHEBI:29067"/>
        <dbReference type="ChEBI" id="CHEBI:29991"/>
        <dbReference type="ChEBI" id="CHEBI:58497"/>
        <dbReference type="EC" id="3.5.1.15"/>
    </reaction>
</comment>
<dbReference type="NCBIfam" id="NF002601">
    <property type="entry name" value="PRK02259.1"/>
    <property type="match status" value="1"/>
</dbReference>
<reference evidence="10 11" key="1">
    <citation type="journal article" date="2013" name="Genome Biol. Evol.">
        <title>Genomes of Stigonematalean cyanobacteria (subsection V) and the evolution of oxygenic photosynthesis from prokaryotes to plastids.</title>
        <authorList>
            <person name="Dagan T."/>
            <person name="Roettger M."/>
            <person name="Stucken K."/>
            <person name="Landan G."/>
            <person name="Koch R."/>
            <person name="Major P."/>
            <person name="Gould S.B."/>
            <person name="Goremykin V.V."/>
            <person name="Rippka R."/>
            <person name="Tandeau de Marsac N."/>
            <person name="Gugger M."/>
            <person name="Lockhart P.J."/>
            <person name="Allen J.F."/>
            <person name="Brune I."/>
            <person name="Maus I."/>
            <person name="Puhler A."/>
            <person name="Martin W.F."/>
        </authorList>
    </citation>
    <scope>NUCLEOTIDE SEQUENCE [LARGE SCALE GENOMIC DNA]</scope>
    <source>
        <strain evidence="10 11">PCC 7110</strain>
    </source>
</reference>
<dbReference type="GO" id="GO:0005829">
    <property type="term" value="C:cytosol"/>
    <property type="evidence" value="ECO:0007669"/>
    <property type="project" value="TreeGrafter"/>
</dbReference>
<evidence type="ECO:0000256" key="5">
    <source>
        <dbReference type="HAMAP-Rule" id="MF_00704"/>
    </source>
</evidence>
<feature type="binding site" evidence="5">
    <location>
        <position position="164"/>
    </location>
    <ligand>
        <name>substrate</name>
    </ligand>
</feature>
<dbReference type="Pfam" id="PF24827">
    <property type="entry name" value="AstE_AspA_cat"/>
    <property type="match status" value="1"/>
</dbReference>
<dbReference type="InterPro" id="IPR055438">
    <property type="entry name" value="AstE_AspA_cat"/>
</dbReference>
<keyword evidence="2 5" id="KW-0479">Metal-binding</keyword>
<evidence type="ECO:0000256" key="4">
    <source>
        <dbReference type="ARBA" id="ARBA00022833"/>
    </source>
</evidence>
<keyword evidence="4 5" id="KW-0862">Zinc</keyword>
<comment type="caution">
    <text evidence="10">The sequence shown here is derived from an EMBL/GenBank/DDBJ whole genome shotgun (WGS) entry which is preliminary data.</text>
</comment>
<dbReference type="SUPFAM" id="SSF53187">
    <property type="entry name" value="Zn-dependent exopeptidases"/>
    <property type="match status" value="1"/>
</dbReference>